<dbReference type="KEGG" id="iod:EJO50_10270"/>
<dbReference type="RefSeq" id="WP_125973890.1">
    <property type="nucleotide sequence ID" value="NZ_CP034433.1"/>
</dbReference>
<dbReference type="EMBL" id="CP034433">
    <property type="protein sequence ID" value="AZN36832.1"/>
    <property type="molecule type" value="Genomic_DNA"/>
</dbReference>
<dbReference type="GO" id="GO:0005829">
    <property type="term" value="C:cytosol"/>
    <property type="evidence" value="ECO:0007669"/>
    <property type="project" value="TreeGrafter"/>
</dbReference>
<keyword evidence="3" id="KW-1185">Reference proteome</keyword>
<dbReference type="Proteomes" id="UP000282438">
    <property type="component" value="Chromosome"/>
</dbReference>
<accession>A0A3S8ZTN9</accession>
<evidence type="ECO:0000259" key="1">
    <source>
        <dbReference type="Pfam" id="PF02754"/>
    </source>
</evidence>
<gene>
    <name evidence="2" type="ORF">EJO50_10270</name>
</gene>
<name>A0A3S8ZTN9_9NEIS</name>
<reference evidence="2 3" key="1">
    <citation type="submission" date="2018-12" db="EMBL/GenBank/DDBJ databases">
        <title>Complete genome sequence of Iodobacter sp. H11R3.</title>
        <authorList>
            <person name="Bae J.-W."/>
        </authorList>
    </citation>
    <scope>NUCLEOTIDE SEQUENCE [LARGE SCALE GENOMIC DNA]</scope>
    <source>
        <strain evidence="2 3">H11R3</strain>
    </source>
</reference>
<dbReference type="InterPro" id="IPR004017">
    <property type="entry name" value="Cys_rich_dom"/>
</dbReference>
<organism evidence="2 3">
    <name type="scientific">Iodobacter ciconiae</name>
    <dbReference type="NCBI Taxonomy" id="2496266"/>
    <lineage>
        <taxon>Bacteria</taxon>
        <taxon>Pseudomonadati</taxon>
        <taxon>Pseudomonadota</taxon>
        <taxon>Betaproteobacteria</taxon>
        <taxon>Neisseriales</taxon>
        <taxon>Chitinibacteraceae</taxon>
        <taxon>Iodobacter</taxon>
    </lineage>
</organism>
<dbReference type="OrthoDB" id="9770306at2"/>
<dbReference type="PANTHER" id="PTHR30296">
    <property type="entry name" value="UNCHARACTERIZED PROTEIN YKGE"/>
    <property type="match status" value="1"/>
</dbReference>
<dbReference type="AlphaFoldDB" id="A0A3S8ZTN9"/>
<dbReference type="GO" id="GO:0016491">
    <property type="term" value="F:oxidoreductase activity"/>
    <property type="evidence" value="ECO:0007669"/>
    <property type="project" value="UniProtKB-ARBA"/>
</dbReference>
<sequence length="254" mass="27626">MHSNSSIYLFGTCVVDLFFPQAGISALKILEREGIQVSYPQAQSCCGQPAYTSGYLDDARRVALAQIAAFPGEAPIVVLSGSCAGMMKHHYPTLFSGMPEETSVLQFSARIIEFTAYLVEVLNIQLQDLGPAESVALHTSCTARREMGTLHTGRELLRRLKHIDLKIHDHESECCGFGGTFSVRHPDISAAMVQDKTAALRQCGASKVVSADCGCLLNITGALQKQQGEPDHKVPFAGLHIAELIWQRTRGEPL</sequence>
<evidence type="ECO:0000313" key="2">
    <source>
        <dbReference type="EMBL" id="AZN36832.1"/>
    </source>
</evidence>
<feature type="domain" description="Cysteine-rich" evidence="1">
    <location>
        <begin position="135"/>
        <end position="219"/>
    </location>
</feature>
<protein>
    <submittedName>
        <fullName evidence="2">(Fe-S)-binding protein</fullName>
    </submittedName>
</protein>
<proteinExistence type="predicted"/>
<dbReference type="Pfam" id="PF02754">
    <property type="entry name" value="CCG"/>
    <property type="match status" value="2"/>
</dbReference>
<dbReference type="PANTHER" id="PTHR30296:SF0">
    <property type="entry name" value="LACTATE UTILIZATION PROTEIN A"/>
    <property type="match status" value="1"/>
</dbReference>
<evidence type="ECO:0000313" key="3">
    <source>
        <dbReference type="Proteomes" id="UP000282438"/>
    </source>
</evidence>
<feature type="domain" description="Cysteine-rich" evidence="1">
    <location>
        <begin position="9"/>
        <end position="88"/>
    </location>
</feature>